<comment type="caution">
    <text evidence="12">The sequence shown here is derived from an EMBL/GenBank/DDBJ whole genome shotgun (WGS) entry which is preliminary data.</text>
</comment>
<comment type="pathway">
    <text evidence="2">Cofactor biosynthesis; NAD(+) biosynthesis; nicotinate D-ribonucleotide from quinolinate: step 1/1.</text>
</comment>
<gene>
    <name evidence="12" type="primary">nadC</name>
    <name evidence="12" type="ORF">DYH56_07520</name>
</gene>
<reference evidence="12 13" key="1">
    <citation type="submission" date="2018-08" db="EMBL/GenBank/DDBJ databases">
        <title>Draft genome sequence of Psychrilyobacter sp. strain SD5 isolated from Black Sea water.</title>
        <authorList>
            <person name="Yadav S."/>
            <person name="Villanueva L."/>
            <person name="Damste J.S.S."/>
        </authorList>
    </citation>
    <scope>NUCLEOTIDE SEQUENCE [LARGE SCALE GENOMIC DNA]</scope>
    <source>
        <strain evidence="12 13">SD5</strain>
    </source>
</reference>
<dbReference type="PANTHER" id="PTHR32179">
    <property type="entry name" value="NICOTINATE-NUCLEOTIDE PYROPHOSPHORYLASE [CARBOXYLATING]"/>
    <property type="match status" value="1"/>
</dbReference>
<dbReference type="PANTHER" id="PTHR32179:SF3">
    <property type="entry name" value="NICOTINATE-NUCLEOTIDE PYROPHOSPHORYLASE [CARBOXYLATING]"/>
    <property type="match status" value="1"/>
</dbReference>
<dbReference type="NCBIfam" id="TIGR00078">
    <property type="entry name" value="nadC"/>
    <property type="match status" value="1"/>
</dbReference>
<evidence type="ECO:0000256" key="8">
    <source>
        <dbReference type="ARBA" id="ARBA00033102"/>
    </source>
</evidence>
<evidence type="ECO:0000259" key="10">
    <source>
        <dbReference type="Pfam" id="PF01729"/>
    </source>
</evidence>
<accession>A0ABX9KH20</accession>
<dbReference type="RefSeq" id="WP_114642249.1">
    <property type="nucleotide sequence ID" value="NZ_JAACIO010000012.1"/>
</dbReference>
<dbReference type="GO" id="GO:0004514">
    <property type="term" value="F:nicotinate-nucleotide diphosphorylase (carboxylating) activity"/>
    <property type="evidence" value="ECO:0007669"/>
    <property type="project" value="UniProtKB-EC"/>
</dbReference>
<comment type="similarity">
    <text evidence="3 9">Belongs to the NadC/ModD family.</text>
</comment>
<dbReference type="CDD" id="cd01572">
    <property type="entry name" value="QPRTase"/>
    <property type="match status" value="1"/>
</dbReference>
<evidence type="ECO:0000313" key="13">
    <source>
        <dbReference type="Proteomes" id="UP000263486"/>
    </source>
</evidence>
<dbReference type="Gene3D" id="3.20.20.70">
    <property type="entry name" value="Aldolase class I"/>
    <property type="match status" value="1"/>
</dbReference>
<dbReference type="SUPFAM" id="SSF54675">
    <property type="entry name" value="Nicotinate/Quinolinate PRTase N-terminal domain-like"/>
    <property type="match status" value="1"/>
</dbReference>
<dbReference type="InterPro" id="IPR002638">
    <property type="entry name" value="Quinolinate_PRibosylTrfase_C"/>
</dbReference>
<dbReference type="InterPro" id="IPR004393">
    <property type="entry name" value="NadC"/>
</dbReference>
<evidence type="ECO:0000256" key="9">
    <source>
        <dbReference type="PIRNR" id="PIRNR006250"/>
    </source>
</evidence>
<protein>
    <recommendedName>
        <fullName evidence="4">nicotinate-nucleotide diphosphorylase (carboxylating)</fullName>
        <ecNumber evidence="4">2.4.2.19</ecNumber>
    </recommendedName>
    <alternativeName>
        <fullName evidence="8">Quinolinate phosphoribosyltransferase [decarboxylating]</fullName>
    </alternativeName>
</protein>
<organism evidence="12 13">
    <name type="scientific">Psychrilyobacter piezotolerans</name>
    <dbReference type="NCBI Taxonomy" id="2293438"/>
    <lineage>
        <taxon>Bacteria</taxon>
        <taxon>Fusobacteriati</taxon>
        <taxon>Fusobacteriota</taxon>
        <taxon>Fusobacteriia</taxon>
        <taxon>Fusobacteriales</taxon>
        <taxon>Fusobacteriaceae</taxon>
        <taxon>Psychrilyobacter</taxon>
    </lineage>
</organism>
<evidence type="ECO:0000256" key="1">
    <source>
        <dbReference type="ARBA" id="ARBA00003237"/>
    </source>
</evidence>
<dbReference type="InterPro" id="IPR013785">
    <property type="entry name" value="Aldolase_TIM"/>
</dbReference>
<dbReference type="InterPro" id="IPR027277">
    <property type="entry name" value="NadC/ModD"/>
</dbReference>
<evidence type="ECO:0000256" key="4">
    <source>
        <dbReference type="ARBA" id="ARBA00011944"/>
    </source>
</evidence>
<evidence type="ECO:0000259" key="11">
    <source>
        <dbReference type="Pfam" id="PF02749"/>
    </source>
</evidence>
<dbReference type="SUPFAM" id="SSF51690">
    <property type="entry name" value="Nicotinate/Quinolinate PRTase C-terminal domain-like"/>
    <property type="match status" value="1"/>
</dbReference>
<dbReference type="EMBL" id="QUAJ01000011">
    <property type="protein sequence ID" value="REI41272.1"/>
    <property type="molecule type" value="Genomic_DNA"/>
</dbReference>
<name>A0ABX9KH20_9FUSO</name>
<dbReference type="Pfam" id="PF01729">
    <property type="entry name" value="QRPTase_C"/>
    <property type="match status" value="1"/>
</dbReference>
<dbReference type="PIRSF" id="PIRSF006250">
    <property type="entry name" value="NadC_ModD"/>
    <property type="match status" value="1"/>
</dbReference>
<evidence type="ECO:0000313" key="12">
    <source>
        <dbReference type="EMBL" id="REI41272.1"/>
    </source>
</evidence>
<proteinExistence type="inferred from homology"/>
<sequence>MNFLLIDKVIKDALLEDAVIDDITTNSILDAEAVCEVDLIAKEEGVICGLEIFKRTFDILGGVEIQFMTTEGSVVKPKEIIAKISGTAKNILSGERVALNLIQRMSGIATKTNKMVKILDGTGIKLMDTRKTTPNLRYLEKYSVKVGGGNNHRYNLMDMAMIKDNHIMAAGGSLTKAVLAVRNNHPFVKKIEVETESLDQVREAVEAGADIIMLDNMNVETMGKAIEIIDGKAIVEISGNVDEARITEIRGLKVDYISSGALTHSYRSLDISMKNLKLK</sequence>
<keyword evidence="13" id="KW-1185">Reference proteome</keyword>
<dbReference type="Proteomes" id="UP000263486">
    <property type="component" value="Unassembled WGS sequence"/>
</dbReference>
<dbReference type="EC" id="2.4.2.19" evidence="4"/>
<evidence type="ECO:0000256" key="3">
    <source>
        <dbReference type="ARBA" id="ARBA00009400"/>
    </source>
</evidence>
<dbReference type="InterPro" id="IPR037128">
    <property type="entry name" value="Quinolinate_PRibosylTase_N_sf"/>
</dbReference>
<evidence type="ECO:0000256" key="7">
    <source>
        <dbReference type="ARBA" id="ARBA00022679"/>
    </source>
</evidence>
<dbReference type="InterPro" id="IPR022412">
    <property type="entry name" value="Quinolinate_PRibosylTrfase_N"/>
</dbReference>
<evidence type="ECO:0000256" key="2">
    <source>
        <dbReference type="ARBA" id="ARBA00004893"/>
    </source>
</evidence>
<feature type="domain" description="Quinolinate phosphoribosyl transferase C-terminal" evidence="10">
    <location>
        <begin position="108"/>
        <end position="274"/>
    </location>
</feature>
<dbReference type="InterPro" id="IPR036068">
    <property type="entry name" value="Nicotinate_pribotase-like_C"/>
</dbReference>
<dbReference type="Pfam" id="PF02749">
    <property type="entry name" value="QRPTase_N"/>
    <property type="match status" value="1"/>
</dbReference>
<feature type="domain" description="Quinolinate phosphoribosyl transferase N-terminal" evidence="11">
    <location>
        <begin position="22"/>
        <end position="106"/>
    </location>
</feature>
<keyword evidence="5" id="KW-0662">Pyridine nucleotide biosynthesis</keyword>
<dbReference type="Gene3D" id="3.90.1170.20">
    <property type="entry name" value="Quinolinate phosphoribosyl transferase, N-terminal domain"/>
    <property type="match status" value="1"/>
</dbReference>
<comment type="function">
    <text evidence="1">Involved in the catabolism of quinolinic acid (QA).</text>
</comment>
<keyword evidence="6 9" id="KW-0328">Glycosyltransferase</keyword>
<evidence type="ECO:0000256" key="5">
    <source>
        <dbReference type="ARBA" id="ARBA00022642"/>
    </source>
</evidence>
<keyword evidence="7 9" id="KW-0808">Transferase</keyword>
<evidence type="ECO:0000256" key="6">
    <source>
        <dbReference type="ARBA" id="ARBA00022676"/>
    </source>
</evidence>